<accession>A0ABY1ZPY6</accession>
<comment type="caution">
    <text evidence="2">The sequence shown here is derived from an EMBL/GenBank/DDBJ whole genome shotgun (WGS) entry which is preliminary data.</text>
</comment>
<evidence type="ECO:0000313" key="3">
    <source>
        <dbReference type="Proteomes" id="UP000313645"/>
    </source>
</evidence>
<keyword evidence="3" id="KW-1185">Reference proteome</keyword>
<organism evidence="2 3">
    <name type="scientific">Marinobacter halodurans</name>
    <dbReference type="NCBI Taxonomy" id="2528979"/>
    <lineage>
        <taxon>Bacteria</taxon>
        <taxon>Pseudomonadati</taxon>
        <taxon>Pseudomonadota</taxon>
        <taxon>Gammaproteobacteria</taxon>
        <taxon>Pseudomonadales</taxon>
        <taxon>Marinobacteraceae</taxon>
        <taxon>Marinobacter</taxon>
    </lineage>
</organism>
<name>A0ABY1ZPY6_9GAMM</name>
<evidence type="ECO:0000313" key="2">
    <source>
        <dbReference type="EMBL" id="TBW57447.1"/>
    </source>
</evidence>
<sequence>MSIRKPLSQFVFSASLALPIAMAPTAANACACLSLIPQATSMAGLVMAGTEQVSMAMYNGFNDTAGATADSTAKQTKSLVDGLEAMTTTLVNEIRQVPVTEEEIERRKALADPAEQATAPCRYSDRSADLGGTEKLAAAQLASLDKASADYNELPSVNNDPAVQSSSSRFYARAAKALKEREGIDTVGAKLLSDQNGLGSFSQKDIENASLFTNMTINPDPPARIAEPKTISDINSNVDADLYNLRMSLPQAVMNQLYSYKAPALEVADDSWVARQLKMAGISPNANENPLSYDDLLKVMATHRVNSIEWITNLSAKSKSGALKDMAMVQADSAFMDYELWKQEKSTAMLMSQLLASKLRKEKEE</sequence>
<feature type="signal peptide" evidence="1">
    <location>
        <begin position="1"/>
        <end position="29"/>
    </location>
</feature>
<protein>
    <submittedName>
        <fullName evidence="2">Uncharacterized protein</fullName>
    </submittedName>
</protein>
<keyword evidence="1" id="KW-0732">Signal</keyword>
<dbReference type="Proteomes" id="UP000313645">
    <property type="component" value="Unassembled WGS sequence"/>
</dbReference>
<dbReference type="RefSeq" id="WP_131480514.1">
    <property type="nucleotide sequence ID" value="NZ_SJDL01000008.1"/>
</dbReference>
<reference evidence="2 3" key="1">
    <citation type="submission" date="2019-02" db="EMBL/GenBank/DDBJ databases">
        <title>Marinobacter halodurans sp. nov., a marine bacterium isolated from sea tidal flat.</title>
        <authorList>
            <person name="Yoo Y."/>
            <person name="Lee D.W."/>
            <person name="Kim B.S."/>
            <person name="Kim J.-J."/>
        </authorList>
    </citation>
    <scope>NUCLEOTIDE SEQUENCE [LARGE SCALE GENOMIC DNA]</scope>
    <source>
        <strain evidence="2 3">YJ-S3-2</strain>
    </source>
</reference>
<gene>
    <name evidence="2" type="ORF">EZI54_07245</name>
</gene>
<proteinExistence type="predicted"/>
<dbReference type="EMBL" id="SJDL01000008">
    <property type="protein sequence ID" value="TBW57447.1"/>
    <property type="molecule type" value="Genomic_DNA"/>
</dbReference>
<feature type="chain" id="PRO_5045305906" evidence="1">
    <location>
        <begin position="30"/>
        <end position="365"/>
    </location>
</feature>
<evidence type="ECO:0000256" key="1">
    <source>
        <dbReference type="SAM" id="SignalP"/>
    </source>
</evidence>